<dbReference type="OrthoDB" id="2137750at2759"/>
<name>A0A5J5EHG5_9PEZI</name>
<feature type="region of interest" description="Disordered" evidence="1">
    <location>
        <begin position="87"/>
        <end position="137"/>
    </location>
</feature>
<protein>
    <submittedName>
        <fullName evidence="2">Putative conidiation-specific expression protein</fullName>
    </submittedName>
</protein>
<dbReference type="AlphaFoldDB" id="A0A5J5EHG5"/>
<comment type="caution">
    <text evidence="2">The sequence shown here is derived from an EMBL/GenBank/DDBJ whole genome shotgun (WGS) entry which is preliminary data.</text>
</comment>
<dbReference type="InParanoid" id="A0A5J5EHG5"/>
<reference evidence="2 3" key="1">
    <citation type="submission" date="2019-09" db="EMBL/GenBank/DDBJ databases">
        <title>Draft genome of the ectomycorrhizal ascomycete Sphaerosporella brunnea.</title>
        <authorList>
            <consortium name="DOE Joint Genome Institute"/>
            <person name="Benucci G.M."/>
            <person name="Marozzi G."/>
            <person name="Antonielli L."/>
            <person name="Sanchez S."/>
            <person name="Marco P."/>
            <person name="Wang X."/>
            <person name="Falini L.B."/>
            <person name="Barry K."/>
            <person name="Haridas S."/>
            <person name="Lipzen A."/>
            <person name="Labutti K."/>
            <person name="Grigoriev I.V."/>
            <person name="Murat C."/>
            <person name="Martin F."/>
            <person name="Albertini E."/>
            <person name="Donnini D."/>
            <person name="Bonito G."/>
        </authorList>
    </citation>
    <scope>NUCLEOTIDE SEQUENCE [LARGE SCALE GENOMIC DNA]</scope>
    <source>
        <strain evidence="2 3">Sb_GMNB300</strain>
    </source>
</reference>
<accession>A0A5J5EHG5</accession>
<proteinExistence type="predicted"/>
<evidence type="ECO:0000256" key="1">
    <source>
        <dbReference type="SAM" id="MobiDB-lite"/>
    </source>
</evidence>
<dbReference type="EMBL" id="VXIS01000347">
    <property type="protein sequence ID" value="KAA8894346.1"/>
    <property type="molecule type" value="Genomic_DNA"/>
</dbReference>
<gene>
    <name evidence="2" type="ORF">FN846DRAFT_421520</name>
</gene>
<evidence type="ECO:0000313" key="3">
    <source>
        <dbReference type="Proteomes" id="UP000326924"/>
    </source>
</evidence>
<organism evidence="2 3">
    <name type="scientific">Sphaerosporella brunnea</name>
    <dbReference type="NCBI Taxonomy" id="1250544"/>
    <lineage>
        <taxon>Eukaryota</taxon>
        <taxon>Fungi</taxon>
        <taxon>Dikarya</taxon>
        <taxon>Ascomycota</taxon>
        <taxon>Pezizomycotina</taxon>
        <taxon>Pezizomycetes</taxon>
        <taxon>Pezizales</taxon>
        <taxon>Pyronemataceae</taxon>
        <taxon>Sphaerosporella</taxon>
    </lineage>
</organism>
<evidence type="ECO:0000313" key="2">
    <source>
        <dbReference type="EMBL" id="KAA8894346.1"/>
    </source>
</evidence>
<dbReference type="Pfam" id="PF10685">
    <property type="entry name" value="KGG"/>
    <property type="match status" value="3"/>
</dbReference>
<sequence>MATNNLPKDELREIAAKGAQTYEPARDTSHTVRHEHMLRGGNPKLPGNGNLGNFANRPKAEVRAIAAKGGHASRTGGFASMDPERQREIASMGGHASAASDKPGNFANRPTEEVRELARKGAEARQGRRGEAAAEEE</sequence>
<dbReference type="InterPro" id="IPR019626">
    <property type="entry name" value="Stress-induced_KGG_rpt"/>
</dbReference>
<dbReference type="Proteomes" id="UP000326924">
    <property type="component" value="Unassembled WGS sequence"/>
</dbReference>
<keyword evidence="3" id="KW-1185">Reference proteome</keyword>
<feature type="compositionally biased region" description="Basic and acidic residues" evidence="1">
    <location>
        <begin position="110"/>
        <end position="137"/>
    </location>
</feature>